<dbReference type="NCBIfam" id="NF005495">
    <property type="entry name" value="PRK07109.1"/>
    <property type="match status" value="1"/>
</dbReference>
<dbReference type="PROSITE" id="PS00061">
    <property type="entry name" value="ADH_SHORT"/>
    <property type="match status" value="1"/>
</dbReference>
<feature type="compositionally biased region" description="Basic and acidic residues" evidence="3">
    <location>
        <begin position="297"/>
        <end position="307"/>
    </location>
</feature>
<dbReference type="PANTHER" id="PTHR44196">
    <property type="entry name" value="DEHYDROGENASE/REDUCTASE SDR FAMILY MEMBER 7B"/>
    <property type="match status" value="1"/>
</dbReference>
<evidence type="ECO:0000256" key="1">
    <source>
        <dbReference type="ARBA" id="ARBA00006484"/>
    </source>
</evidence>
<evidence type="ECO:0000256" key="3">
    <source>
        <dbReference type="SAM" id="MobiDB-lite"/>
    </source>
</evidence>
<evidence type="ECO:0000313" key="5">
    <source>
        <dbReference type="Proteomes" id="UP000315677"/>
    </source>
</evidence>
<organism evidence="4 5">
    <name type="scientific">Pseudonocardia kunmingensis</name>
    <dbReference type="NCBI Taxonomy" id="630975"/>
    <lineage>
        <taxon>Bacteria</taxon>
        <taxon>Bacillati</taxon>
        <taxon>Actinomycetota</taxon>
        <taxon>Actinomycetes</taxon>
        <taxon>Pseudonocardiales</taxon>
        <taxon>Pseudonocardiaceae</taxon>
        <taxon>Pseudonocardia</taxon>
    </lineage>
</organism>
<dbReference type="RefSeq" id="WP_142062499.1">
    <property type="nucleotide sequence ID" value="NZ_VFPA01000006.1"/>
</dbReference>
<dbReference type="GO" id="GO:0016020">
    <property type="term" value="C:membrane"/>
    <property type="evidence" value="ECO:0007669"/>
    <property type="project" value="TreeGrafter"/>
</dbReference>
<accession>A0A543D0P6</accession>
<name>A0A543D0P6_9PSEU</name>
<comment type="similarity">
    <text evidence="1">Belongs to the short-chain dehydrogenases/reductases (SDR) family.</text>
</comment>
<dbReference type="PANTHER" id="PTHR44196:SF1">
    <property type="entry name" value="DEHYDROGENASE_REDUCTASE SDR FAMILY MEMBER 7B"/>
    <property type="match status" value="1"/>
</dbReference>
<reference evidence="4 5" key="1">
    <citation type="submission" date="2019-06" db="EMBL/GenBank/DDBJ databases">
        <title>Sequencing the genomes of 1000 actinobacteria strains.</title>
        <authorList>
            <person name="Klenk H.-P."/>
        </authorList>
    </citation>
    <scope>NUCLEOTIDE SEQUENCE [LARGE SCALE GENOMIC DNA]</scope>
    <source>
        <strain evidence="4 5">DSM 45301</strain>
    </source>
</reference>
<proteinExistence type="inferred from homology"/>
<dbReference type="InterPro" id="IPR036291">
    <property type="entry name" value="NAD(P)-bd_dom_sf"/>
</dbReference>
<dbReference type="Proteomes" id="UP000315677">
    <property type="component" value="Unassembled WGS sequence"/>
</dbReference>
<dbReference type="SUPFAM" id="SSF51735">
    <property type="entry name" value="NAD(P)-binding Rossmann-fold domains"/>
    <property type="match status" value="1"/>
</dbReference>
<dbReference type="InterPro" id="IPR020904">
    <property type="entry name" value="Sc_DH/Rdtase_CS"/>
</dbReference>
<comment type="caution">
    <text evidence="4">The sequence shown here is derived from an EMBL/GenBank/DDBJ whole genome shotgun (WGS) entry which is preliminary data.</text>
</comment>
<dbReference type="AlphaFoldDB" id="A0A543D0P6"/>
<dbReference type="GO" id="GO:0016491">
    <property type="term" value="F:oxidoreductase activity"/>
    <property type="evidence" value="ECO:0007669"/>
    <property type="project" value="UniProtKB-KW"/>
</dbReference>
<evidence type="ECO:0000256" key="2">
    <source>
        <dbReference type="ARBA" id="ARBA00023002"/>
    </source>
</evidence>
<feature type="region of interest" description="Disordered" evidence="3">
    <location>
        <begin position="271"/>
        <end position="310"/>
    </location>
</feature>
<evidence type="ECO:0000313" key="4">
    <source>
        <dbReference type="EMBL" id="TQM02919.1"/>
    </source>
</evidence>
<dbReference type="InterPro" id="IPR002347">
    <property type="entry name" value="SDR_fam"/>
</dbReference>
<keyword evidence="2" id="KW-0560">Oxidoreductase</keyword>
<sequence>MATTGRDRDDGRAGVAVVTGGSAGVGRAVAREFAARGYDVAVLARGEDGLDAAVAEVERAGRRGLALPTDVADAAAVDAVAATVEAELGPIAVWVNDAFTGSITFFADLEAEEYRRITEVTYLGFVNGTRAALRHMTPRGRGVIIQVGSALAFRGLPLQSAYCGAKHAIRGFTESLRTELRHLGSPIQLCEVHLPGVNTPQFDQVIHRGVEHQPRPVAPVYQPEVAARAIAETAARPRRSTWVGASTVGTILANRVAPGLMDRYLARTNVAGQQDPQHDPPPRRANTWEPLPGDLGAHGEFDDEAHGHSPQAWLTRHRGAVLSGGLALAGTAALIVRRGRH</sequence>
<protein>
    <submittedName>
        <fullName evidence="4">Short-subunit dehydrogenase</fullName>
    </submittedName>
</protein>
<dbReference type="Gene3D" id="3.40.50.720">
    <property type="entry name" value="NAD(P)-binding Rossmann-like Domain"/>
    <property type="match status" value="1"/>
</dbReference>
<gene>
    <name evidence="4" type="ORF">FB558_7562</name>
</gene>
<keyword evidence="5" id="KW-1185">Reference proteome</keyword>
<dbReference type="EMBL" id="VFPA01000006">
    <property type="protein sequence ID" value="TQM02919.1"/>
    <property type="molecule type" value="Genomic_DNA"/>
</dbReference>
<dbReference type="PRINTS" id="PR00081">
    <property type="entry name" value="GDHRDH"/>
</dbReference>
<dbReference type="Pfam" id="PF00106">
    <property type="entry name" value="adh_short"/>
    <property type="match status" value="1"/>
</dbReference>
<dbReference type="OrthoDB" id="151996at2"/>